<accession>A0A1I1P980</accession>
<dbReference type="Proteomes" id="UP000199439">
    <property type="component" value="Unassembled WGS sequence"/>
</dbReference>
<reference evidence="3" key="1">
    <citation type="submission" date="2016-10" db="EMBL/GenBank/DDBJ databases">
        <authorList>
            <person name="Varghese N."/>
            <person name="Submissions S."/>
        </authorList>
    </citation>
    <scope>NUCLEOTIDE SEQUENCE [LARGE SCALE GENOMIC DNA]</scope>
    <source>
        <strain evidence="3">DSM 25730</strain>
    </source>
</reference>
<keyword evidence="3" id="KW-1185">Reference proteome</keyword>
<dbReference type="OrthoDB" id="9790377at2"/>
<dbReference type="Pfam" id="PF13588">
    <property type="entry name" value="HSDR_N_2"/>
    <property type="match status" value="1"/>
</dbReference>
<protein>
    <submittedName>
        <fullName evidence="2">Type I restriction enzyme R protein N terminus (HSDR_N)</fullName>
    </submittedName>
</protein>
<organism evidence="2 3">
    <name type="scientific">Algibacter pectinivorans</name>
    <dbReference type="NCBI Taxonomy" id="870482"/>
    <lineage>
        <taxon>Bacteria</taxon>
        <taxon>Pseudomonadati</taxon>
        <taxon>Bacteroidota</taxon>
        <taxon>Flavobacteriia</taxon>
        <taxon>Flavobacteriales</taxon>
        <taxon>Flavobacteriaceae</taxon>
        <taxon>Algibacter</taxon>
    </lineage>
</organism>
<name>A0A1I1P980_9FLAO</name>
<evidence type="ECO:0000259" key="1">
    <source>
        <dbReference type="Pfam" id="PF13588"/>
    </source>
</evidence>
<dbReference type="RefSeq" id="WP_092850557.1">
    <property type="nucleotide sequence ID" value="NZ_FOMI01000003.1"/>
</dbReference>
<dbReference type="EMBL" id="FOMI01000003">
    <property type="protein sequence ID" value="SFD06246.1"/>
    <property type="molecule type" value="Genomic_DNA"/>
</dbReference>
<evidence type="ECO:0000313" key="2">
    <source>
        <dbReference type="EMBL" id="SFD06246.1"/>
    </source>
</evidence>
<gene>
    <name evidence="2" type="ORF">SAMN04487987_103294</name>
</gene>
<proteinExistence type="predicted"/>
<dbReference type="STRING" id="870482.SAMN04487987_103294"/>
<dbReference type="AlphaFoldDB" id="A0A1I1P980"/>
<dbReference type="InterPro" id="IPR029464">
    <property type="entry name" value="HSDR_N"/>
</dbReference>
<evidence type="ECO:0000313" key="3">
    <source>
        <dbReference type="Proteomes" id="UP000199439"/>
    </source>
</evidence>
<feature type="domain" description="Type I restriction enzyme R protein N-terminal" evidence="1">
    <location>
        <begin position="35"/>
        <end position="144"/>
    </location>
</feature>
<sequence length="149" mass="17938">MQNLNFPTYQFRFKNSENKVSIFDPIRKKFIVLQPEEWVRQHCIQFLVQEKGYPLSLINVEKEIIINDLKKRYDIVVYNPNGSIHLIVECKAPKITINQSTFDQIARYNLELNATYLMVTNGLNHYYCQMDFENERYQFLKDMPEFSRQ</sequence>